<sequence precursor="true">MSYHIRIAFRTVGVCTAVVAALSGCAGMLTASSGPQPERVAAQKEEGARYTQTLTSFIALVSNAQASTPDSRARILDAYQRVLYQYSVAAVSWVRLVHPALQPLPASLQPLPAPTGTPTTAEVDRGYEHALEMRVAMWDIGEAAIWGKTSKMSIPRYRGTAPAVPMPPPLPPFQDARDSRYARLVALTKQADDAQRASIEQQRQVEAKELAKALAMARAVPYSPPQAQGQPQQEQRWCTQSGGGVVGRVPC</sequence>
<reference evidence="2" key="1">
    <citation type="submission" date="2006-05" db="EMBL/GenBank/DDBJ databases">
        <title>Complete sequence of chromosome 1 of Burkholderia cenocepacia AU 1054.</title>
        <authorList>
            <consortium name="US DOE Joint Genome Institute"/>
            <person name="Copeland A."/>
            <person name="Lucas S."/>
            <person name="Lapidus A."/>
            <person name="Barry K."/>
            <person name="Detter J.C."/>
            <person name="Glavina del Rio T."/>
            <person name="Hammon N."/>
            <person name="Israni S."/>
            <person name="Dalin E."/>
            <person name="Tice H."/>
            <person name="Pitluck S."/>
            <person name="Chain P."/>
            <person name="Malfatti S."/>
            <person name="Shin M."/>
            <person name="Vergez L."/>
            <person name="Schmutz J."/>
            <person name="Larimer F."/>
            <person name="Land M."/>
            <person name="Hauser L."/>
            <person name="Kyrpides N."/>
            <person name="Lykidis A."/>
            <person name="LiPuma J.J."/>
            <person name="Konstantinidis K."/>
            <person name="Tiedje J.M."/>
            <person name="Richardson P."/>
        </authorList>
    </citation>
    <scope>NUCLEOTIDE SEQUENCE [LARGE SCALE GENOMIC DNA]</scope>
    <source>
        <strain evidence="2">AU 1054</strain>
    </source>
</reference>
<protein>
    <recommendedName>
        <fullName evidence="3">Lipoprotein</fullName>
    </recommendedName>
</protein>
<feature type="chain" id="PRO_5002601550" description="Lipoprotein" evidence="1">
    <location>
        <begin position="32"/>
        <end position="251"/>
    </location>
</feature>
<evidence type="ECO:0008006" key="3">
    <source>
        <dbReference type="Google" id="ProtNLM"/>
    </source>
</evidence>
<dbReference type="AlphaFoldDB" id="A0A0H2XPD9"/>
<proteinExistence type="predicted"/>
<feature type="signal peptide" evidence="1">
    <location>
        <begin position="1"/>
        <end position="31"/>
    </location>
</feature>
<dbReference type="PROSITE" id="PS51257">
    <property type="entry name" value="PROKAR_LIPOPROTEIN"/>
    <property type="match status" value="1"/>
</dbReference>
<organism evidence="2">
    <name type="scientific">Burkholderia orbicola (strain AU 1054)</name>
    <dbReference type="NCBI Taxonomy" id="331271"/>
    <lineage>
        <taxon>Bacteria</taxon>
        <taxon>Pseudomonadati</taxon>
        <taxon>Pseudomonadota</taxon>
        <taxon>Betaproteobacteria</taxon>
        <taxon>Burkholderiales</taxon>
        <taxon>Burkholderiaceae</taxon>
        <taxon>Burkholderia</taxon>
        <taxon>Burkholderia cepacia complex</taxon>
        <taxon>Burkholderia orbicola</taxon>
    </lineage>
</organism>
<name>A0A0H2XPD9_BURO1</name>
<dbReference type="EMBL" id="CP000378">
    <property type="protein sequence ID" value="ABF75815.1"/>
    <property type="molecule type" value="Genomic_DNA"/>
</dbReference>
<keyword evidence="1" id="KW-0732">Signal</keyword>
<dbReference type="HOGENOM" id="CLU_1048352_0_0_4"/>
<evidence type="ECO:0000256" key="1">
    <source>
        <dbReference type="SAM" id="SignalP"/>
    </source>
</evidence>
<gene>
    <name evidence="2" type="ordered locus">Bcen_0906</name>
</gene>
<accession>A0A0H2XPD9</accession>
<evidence type="ECO:0000313" key="2">
    <source>
        <dbReference type="EMBL" id="ABF75815.1"/>
    </source>
</evidence>